<feature type="repeat" description="PPR" evidence="3">
    <location>
        <begin position="1037"/>
        <end position="1072"/>
    </location>
</feature>
<feature type="repeat" description="PPR" evidence="3">
    <location>
        <begin position="274"/>
        <end position="308"/>
    </location>
</feature>
<feature type="repeat" description="PPR" evidence="3">
    <location>
        <begin position="1002"/>
        <end position="1036"/>
    </location>
</feature>
<dbReference type="InterPro" id="IPR046849">
    <property type="entry name" value="E2_motif"/>
</dbReference>
<feature type="repeat" description="PPR" evidence="3">
    <location>
        <begin position="901"/>
        <end position="935"/>
    </location>
</feature>
<feature type="repeat" description="PPR" evidence="3">
    <location>
        <begin position="800"/>
        <end position="834"/>
    </location>
</feature>
<dbReference type="InterPro" id="IPR032867">
    <property type="entry name" value="DYW_dom"/>
</dbReference>
<dbReference type="EMBL" id="JAFEMO010000001">
    <property type="protein sequence ID" value="KAH7577298.1"/>
    <property type="molecule type" value="Genomic_DNA"/>
</dbReference>
<sequence>MKRRELLLRLFESCDGNKSLLQLHSQILKKGLVHDSFFATKLNTLYAKHASIEQARKVFDETPHKTVYLYNATLRSYCKEKRWEDTLFLFNNMISYGFTAQEKPDSFTVPIVLKACAALHELKHGKVVHGFVIKNGNIASDVFVGSALIQLYSKCGQMGCALKVFEGFSRPDVFLWTSMVTGYEQNGFAEEAVAFFHQMVMLENVDPDRVTLVSLVSACAQLCNAKLGRCVHGCAIRRGFVSDLSMVNSLLNLYAKTGSMRNAVNLFRKMPEKDVVSWSSMVACYAQNGAAIEALNLFKEMIEKRSEPNAVTVVSALQACAASCNLEEGKKIHELSAKKGFELEVSVSTALIDMYMKCLSPDEAVDVFTRMPKKDVVSWVALLSGYALNGMPHKSMEVFRDMLLNQIQPDAVAMVKILASCSELGVLQQAFSLHGYVIQKGFNNNIFVGASLIELYSKCGSIENAVKIFEGIIDKDVVIWSAMIAAYGIHGKGGQALKVFDQMVKNSGVKPNKVTFVSVLSACSHAGLVDVGTDIFDMMVGEYKMELTSEHYGIMVDLLGRSGEIRKAMDLINHMPIPAGPHVWGALLGACRIHHNIKIGEVAAKNLLNLDPNHAGYYILLSNMYAQDEKWGNVAKVRALIKEKGLTNAFGQSFIEVRSEVHKFVADDRLHPKSKHIYKLLRQMEVKMREEGHAPDAEAVVSLLLSVERSLGKTFESRNGSAVLIYKDEKVEVSVKTPKVLPQNCRLCTNFNTLRKAHAKIFSYGLQEDTHLLTKIAILYVSFNKVDDASLVFELIRNPSSYLWNILIRGYATEGNFSRSLELYFKMIQKGSRPDKFAFPFALKACAGLSDLEMGKLVHQHLVCCGCGSDVFVNAALVDMYAKCGAVEDARLVFDKMAVRDLVSWTSMISGYAHNGYNSETLGFFGLMHGSGIKPNRVSLLSVLLACGNLGALRKGEWFHSHVIRTGFECDISVATAIMDMYAKCGSLYLARKLFDETKGKDVVCWSAMISSYGIHGHGSKTIDLFNDMVKTGARPNHVTFTCVLSACSHSGLLEEGKRYFAMMEEEFGIAPKLNNYSCMVDLLGRAGQLSQAEKLIESMPMEPDASIWGSLLGACRIYNDLDLAERIANHIFRLDPFHAGYRVLLSNIYAAKSRWKEVEKVRKVMVGKKASKIQGFSLIEFNNMVHKFGVGDRSHPQSDTIYSKLEELASSMKRLGYVPMTDFVLHDIEEETKQEALSYHSERLAIAFGLINTASGTAIRITKNLRICGDCHNAIKLISKIVDRVIIVRDMHRFHHFEHGVCSCGDYW</sequence>
<accession>A0ABQ8ILJ1</accession>
<evidence type="ECO:0000313" key="6">
    <source>
        <dbReference type="Proteomes" id="UP000827721"/>
    </source>
</evidence>
<evidence type="ECO:0000256" key="3">
    <source>
        <dbReference type="PROSITE-ProRule" id="PRU00708"/>
    </source>
</evidence>
<dbReference type="InterPro" id="IPR046960">
    <property type="entry name" value="PPR_At4g14850-like_plant"/>
</dbReference>
<dbReference type="Proteomes" id="UP000827721">
    <property type="component" value="Unassembled WGS sequence"/>
</dbReference>
<proteinExistence type="inferred from homology"/>
<gene>
    <name evidence="5" type="ORF">JRO89_XS01G0233000</name>
</gene>
<dbReference type="PANTHER" id="PTHR47926:SF500">
    <property type="entry name" value="REPEAT-CONTAINING PROTEIN, PUTATIVE-RELATED"/>
    <property type="match status" value="1"/>
</dbReference>
<dbReference type="InterPro" id="IPR002885">
    <property type="entry name" value="PPR_rpt"/>
</dbReference>
<feature type="repeat" description="PPR" evidence="3">
    <location>
        <begin position="476"/>
        <end position="511"/>
    </location>
</feature>
<evidence type="ECO:0000256" key="1">
    <source>
        <dbReference type="ARBA" id="ARBA00006643"/>
    </source>
</evidence>
<feature type="repeat" description="PPR" evidence="3">
    <location>
        <begin position="66"/>
        <end position="100"/>
    </location>
</feature>
<protein>
    <recommendedName>
        <fullName evidence="4">DYW domain-containing protein</fullName>
    </recommendedName>
</protein>
<organism evidence="5 6">
    <name type="scientific">Xanthoceras sorbifolium</name>
    <dbReference type="NCBI Taxonomy" id="99658"/>
    <lineage>
        <taxon>Eukaryota</taxon>
        <taxon>Viridiplantae</taxon>
        <taxon>Streptophyta</taxon>
        <taxon>Embryophyta</taxon>
        <taxon>Tracheophyta</taxon>
        <taxon>Spermatophyta</taxon>
        <taxon>Magnoliopsida</taxon>
        <taxon>eudicotyledons</taxon>
        <taxon>Gunneridae</taxon>
        <taxon>Pentapetalae</taxon>
        <taxon>rosids</taxon>
        <taxon>malvids</taxon>
        <taxon>Sapindales</taxon>
        <taxon>Sapindaceae</taxon>
        <taxon>Xanthoceroideae</taxon>
        <taxon>Xanthoceras</taxon>
    </lineage>
</organism>
<reference evidence="5 6" key="1">
    <citation type="submission" date="2021-02" db="EMBL/GenBank/DDBJ databases">
        <title>Plant Genome Project.</title>
        <authorList>
            <person name="Zhang R.-G."/>
        </authorList>
    </citation>
    <scope>NUCLEOTIDE SEQUENCE [LARGE SCALE GENOMIC DNA]</scope>
    <source>
        <tissue evidence="5">Leaves</tissue>
    </source>
</reference>
<dbReference type="InterPro" id="IPR011990">
    <property type="entry name" value="TPR-like_helical_dom_sf"/>
</dbReference>
<evidence type="ECO:0000313" key="5">
    <source>
        <dbReference type="EMBL" id="KAH7577298.1"/>
    </source>
</evidence>
<comment type="caution">
    <text evidence="5">The sequence shown here is derived from an EMBL/GenBank/DDBJ whole genome shotgun (WGS) entry which is preliminary data.</text>
</comment>
<evidence type="ECO:0000259" key="4">
    <source>
        <dbReference type="Pfam" id="PF14432"/>
    </source>
</evidence>
<dbReference type="Pfam" id="PF14432">
    <property type="entry name" value="DYW_deaminase"/>
    <property type="match status" value="1"/>
</dbReference>
<feature type="repeat" description="PPR" evidence="3">
    <location>
        <begin position="375"/>
        <end position="409"/>
    </location>
</feature>
<comment type="similarity">
    <text evidence="1">Belongs to the PPR family. PCMP-H subfamily.</text>
</comment>
<dbReference type="PANTHER" id="PTHR47926">
    <property type="entry name" value="PENTATRICOPEPTIDE REPEAT-CONTAINING PROTEIN"/>
    <property type="match status" value="1"/>
</dbReference>
<keyword evidence="6" id="KW-1185">Reference proteome</keyword>
<feature type="repeat" description="PPR" evidence="3">
    <location>
        <begin position="172"/>
        <end position="207"/>
    </location>
</feature>
<dbReference type="Pfam" id="PF01535">
    <property type="entry name" value="PPR"/>
    <property type="match status" value="9"/>
</dbReference>
<dbReference type="Pfam" id="PF20430">
    <property type="entry name" value="Eplus_motif"/>
    <property type="match status" value="1"/>
</dbReference>
<keyword evidence="2" id="KW-0677">Repeat</keyword>
<evidence type="ECO:0000256" key="2">
    <source>
        <dbReference type="ARBA" id="ARBA00022737"/>
    </source>
</evidence>
<name>A0ABQ8ILJ1_9ROSI</name>
<feature type="domain" description="DYW" evidence="4">
    <location>
        <begin position="1217"/>
        <end position="1309"/>
    </location>
</feature>
<dbReference type="Gene3D" id="1.25.40.10">
    <property type="entry name" value="Tetratricopeptide repeat domain"/>
    <property type="match status" value="8"/>
</dbReference>
<dbReference type="InterPro" id="IPR046848">
    <property type="entry name" value="E_motif"/>
</dbReference>
<dbReference type="NCBIfam" id="TIGR00756">
    <property type="entry name" value="PPR"/>
    <property type="match status" value="8"/>
</dbReference>
<dbReference type="Pfam" id="PF20431">
    <property type="entry name" value="E_motif"/>
    <property type="match status" value="2"/>
</dbReference>
<dbReference type="PROSITE" id="PS51375">
    <property type="entry name" value="PPR"/>
    <property type="match status" value="10"/>
</dbReference>
<feature type="repeat" description="PPR" evidence="3">
    <location>
        <begin position="243"/>
        <end position="273"/>
    </location>
</feature>
<dbReference type="Pfam" id="PF13041">
    <property type="entry name" value="PPR_2"/>
    <property type="match status" value="3"/>
</dbReference>